<evidence type="ECO:0000313" key="12">
    <source>
        <dbReference type="Proteomes" id="UP001207116"/>
    </source>
</evidence>
<dbReference type="AlphaFoldDB" id="A0AAE3SP43"/>
<dbReference type="Proteomes" id="UP001207116">
    <property type="component" value="Unassembled WGS sequence"/>
</dbReference>
<feature type="active site" description="Proton donor" evidence="8">
    <location>
        <position position="161"/>
    </location>
</feature>
<evidence type="ECO:0000256" key="3">
    <source>
        <dbReference type="ARBA" id="ARBA00006206"/>
    </source>
</evidence>
<dbReference type="SUPFAM" id="SSF74650">
    <property type="entry name" value="Galactose mutarotase-like"/>
    <property type="match status" value="1"/>
</dbReference>
<evidence type="ECO:0000256" key="9">
    <source>
        <dbReference type="PIRSR" id="PIRSR005096-2"/>
    </source>
</evidence>
<accession>A0AAE3SP43</accession>
<comment type="cofactor">
    <cofactor evidence="1">
        <name>Ca(2+)</name>
        <dbReference type="ChEBI" id="CHEBI:29108"/>
    </cofactor>
</comment>
<comment type="similarity">
    <text evidence="3">Belongs to the aldose epimerase family.</text>
</comment>
<dbReference type="InterPro" id="IPR015443">
    <property type="entry name" value="Aldose_1-epimerase"/>
</dbReference>
<dbReference type="PANTHER" id="PTHR10091:SF0">
    <property type="entry name" value="GALACTOSE MUTAROTASE"/>
    <property type="match status" value="1"/>
</dbReference>
<dbReference type="GO" id="GO:0004034">
    <property type="term" value="F:aldose 1-epimerase activity"/>
    <property type="evidence" value="ECO:0007669"/>
    <property type="project" value="TreeGrafter"/>
</dbReference>
<dbReference type="GO" id="GO:0005737">
    <property type="term" value="C:cytoplasm"/>
    <property type="evidence" value="ECO:0007669"/>
    <property type="project" value="TreeGrafter"/>
</dbReference>
<gene>
    <name evidence="11" type="ORF">OO016_12600</name>
</gene>
<protein>
    <submittedName>
        <fullName evidence="11">Galactose mutarotase</fullName>
    </submittedName>
</protein>
<sequence length="300" mass="33892">MEQVSIKNDYLSLKVLNYGARIQELLFRDKSGNWQNTVVGFEDPEEYLHDAISLGACVGRFAGRISSGGFTLDDVFYPLYNEKGVHLHGGKEGFARKFWEIREVHEGEDPFVKLAYTSPHLEEGYPGRLQVLVTYQLIKGNLRISHEAITDRNTVVNLTNHSYFKMDEEPNISHYLLQLGCRQYLETHSNLLPTEKLLDVYGTAFDFQQSRAIGETRFDTPLVLHTDFAGSVYSPVSGIRMRVTTNQPAVVVYTPPSFAGICFETQNYPDAPNISTFPSSLLKAGESYLNQSVFTFDLLP</sequence>
<dbReference type="InterPro" id="IPR014718">
    <property type="entry name" value="GH-type_carb-bd"/>
</dbReference>
<keyword evidence="5" id="KW-0106">Calcium</keyword>
<evidence type="ECO:0000256" key="7">
    <source>
        <dbReference type="ARBA" id="ARBA00023277"/>
    </source>
</evidence>
<evidence type="ECO:0000256" key="4">
    <source>
        <dbReference type="ARBA" id="ARBA00011245"/>
    </source>
</evidence>
<keyword evidence="6" id="KW-0413">Isomerase</keyword>
<dbReference type="InterPro" id="IPR011013">
    <property type="entry name" value="Gal_mutarotase_sf_dom"/>
</dbReference>
<feature type="binding site" evidence="9">
    <location>
        <position position="219"/>
    </location>
    <ligand>
        <name>beta-D-galactose</name>
        <dbReference type="ChEBI" id="CHEBI:27667"/>
    </ligand>
</feature>
<dbReference type="InterPro" id="IPR047215">
    <property type="entry name" value="Galactose_mutarotase-like"/>
</dbReference>
<name>A0AAE3SP43_9FLAO</name>
<dbReference type="InterPro" id="IPR008183">
    <property type="entry name" value="Aldose_1/G6P_1-epimerase"/>
</dbReference>
<organism evidence="11 12">
    <name type="scientific">Lentiprolixibacter aurantiacus</name>
    <dbReference type="NCBI Taxonomy" id="2993939"/>
    <lineage>
        <taxon>Bacteria</taxon>
        <taxon>Pseudomonadati</taxon>
        <taxon>Bacteroidota</taxon>
        <taxon>Flavobacteriia</taxon>
        <taxon>Flavobacteriales</taxon>
        <taxon>Flavobacteriaceae</taxon>
        <taxon>Lentiprolixibacter</taxon>
    </lineage>
</organism>
<feature type="active site" description="Proton acceptor" evidence="8">
    <location>
        <position position="264"/>
    </location>
</feature>
<dbReference type="RefSeq" id="WP_266014597.1">
    <property type="nucleotide sequence ID" value="NZ_JAPFQP010000004.1"/>
</dbReference>
<comment type="pathway">
    <text evidence="2">Carbohydrate metabolism; hexose metabolism.</text>
</comment>
<reference evidence="11" key="1">
    <citation type="submission" date="2022-11" db="EMBL/GenBank/DDBJ databases">
        <title>The characterization of three novel Bacteroidetes species and genomic analysis of their roles in tidal elemental geochemical cycles.</title>
        <authorList>
            <person name="Ma K.-J."/>
        </authorList>
    </citation>
    <scope>NUCLEOTIDE SEQUENCE</scope>
    <source>
        <strain evidence="11">M415</strain>
    </source>
</reference>
<dbReference type="Gene3D" id="2.70.98.10">
    <property type="match status" value="1"/>
</dbReference>
<evidence type="ECO:0000256" key="5">
    <source>
        <dbReference type="ARBA" id="ARBA00022837"/>
    </source>
</evidence>
<evidence type="ECO:0000256" key="8">
    <source>
        <dbReference type="PIRSR" id="PIRSR005096-1"/>
    </source>
</evidence>
<comment type="subunit">
    <text evidence="4">Monomer.</text>
</comment>
<dbReference type="Pfam" id="PF01263">
    <property type="entry name" value="Aldose_epim"/>
    <property type="match status" value="1"/>
</dbReference>
<evidence type="ECO:0000256" key="2">
    <source>
        <dbReference type="ARBA" id="ARBA00005028"/>
    </source>
</evidence>
<evidence type="ECO:0000313" key="11">
    <source>
        <dbReference type="EMBL" id="MCX2720447.1"/>
    </source>
</evidence>
<comment type="caution">
    <text evidence="11">The sequence shown here is derived from an EMBL/GenBank/DDBJ whole genome shotgun (WGS) entry which is preliminary data.</text>
</comment>
<dbReference type="PANTHER" id="PTHR10091">
    <property type="entry name" value="ALDOSE-1-EPIMERASE"/>
    <property type="match status" value="1"/>
</dbReference>
<proteinExistence type="inferred from homology"/>
<dbReference type="GO" id="GO:0006006">
    <property type="term" value="P:glucose metabolic process"/>
    <property type="evidence" value="ECO:0007669"/>
    <property type="project" value="TreeGrafter"/>
</dbReference>
<dbReference type="GO" id="GO:0030246">
    <property type="term" value="F:carbohydrate binding"/>
    <property type="evidence" value="ECO:0007669"/>
    <property type="project" value="InterPro"/>
</dbReference>
<dbReference type="GO" id="GO:0033499">
    <property type="term" value="P:galactose catabolic process via UDP-galactose, Leloir pathway"/>
    <property type="evidence" value="ECO:0007669"/>
    <property type="project" value="TreeGrafter"/>
</dbReference>
<evidence type="ECO:0000256" key="10">
    <source>
        <dbReference type="PIRSR" id="PIRSR005096-3"/>
    </source>
</evidence>
<evidence type="ECO:0000256" key="6">
    <source>
        <dbReference type="ARBA" id="ARBA00023235"/>
    </source>
</evidence>
<dbReference type="PIRSF" id="PIRSF005096">
    <property type="entry name" value="GALM"/>
    <property type="match status" value="1"/>
</dbReference>
<feature type="binding site" evidence="10">
    <location>
        <begin position="161"/>
        <end position="163"/>
    </location>
    <ligand>
        <name>beta-D-galactose</name>
        <dbReference type="ChEBI" id="CHEBI:27667"/>
    </ligand>
</feature>
<keyword evidence="12" id="KW-1185">Reference proteome</keyword>
<dbReference type="CDD" id="cd09019">
    <property type="entry name" value="galactose_mutarotase_like"/>
    <property type="match status" value="1"/>
</dbReference>
<evidence type="ECO:0000256" key="1">
    <source>
        <dbReference type="ARBA" id="ARBA00001913"/>
    </source>
</evidence>
<dbReference type="EMBL" id="JAPFQP010000004">
    <property type="protein sequence ID" value="MCX2720447.1"/>
    <property type="molecule type" value="Genomic_DNA"/>
</dbReference>
<keyword evidence="7" id="KW-0119">Carbohydrate metabolism</keyword>